<dbReference type="PANTHER" id="PTHR48106:SF13">
    <property type="entry name" value="QUINONE OXIDOREDUCTASE-RELATED"/>
    <property type="match status" value="1"/>
</dbReference>
<reference evidence="4 5" key="1">
    <citation type="submission" date="2018-10" db="EMBL/GenBank/DDBJ databases">
        <title>Kocuria sp. M5W7-7, whole genome shotgun sequence.</title>
        <authorList>
            <person name="Tuo L."/>
        </authorList>
    </citation>
    <scope>NUCLEOTIDE SEQUENCE [LARGE SCALE GENOMIC DNA]</scope>
    <source>
        <strain evidence="4 5">M5W7-7</strain>
    </source>
</reference>
<name>A0A3N4A2E5_9MICC</name>
<dbReference type="InterPro" id="IPR036291">
    <property type="entry name" value="NAD(P)-bd_dom_sf"/>
</dbReference>
<feature type="domain" description="Enoyl reductase (ER)" evidence="3">
    <location>
        <begin position="10"/>
        <end position="317"/>
    </location>
</feature>
<comment type="caution">
    <text evidence="4">The sequence shown here is derived from an EMBL/GenBank/DDBJ whole genome shotgun (WGS) entry which is preliminary data.</text>
</comment>
<dbReference type="InterPro" id="IPR020843">
    <property type="entry name" value="ER"/>
</dbReference>
<dbReference type="PANTHER" id="PTHR48106">
    <property type="entry name" value="QUINONE OXIDOREDUCTASE PIG3-RELATED"/>
    <property type="match status" value="1"/>
</dbReference>
<dbReference type="SMART" id="SM00829">
    <property type="entry name" value="PKS_ER"/>
    <property type="match status" value="1"/>
</dbReference>
<dbReference type="InterPro" id="IPR013154">
    <property type="entry name" value="ADH-like_N"/>
</dbReference>
<keyword evidence="2" id="KW-0560">Oxidoreductase</keyword>
<protein>
    <submittedName>
        <fullName evidence="4">Quinone oxidoreductase</fullName>
    </submittedName>
</protein>
<evidence type="ECO:0000259" key="3">
    <source>
        <dbReference type="SMART" id="SM00829"/>
    </source>
</evidence>
<proteinExistence type="predicted"/>
<dbReference type="GO" id="GO:0070402">
    <property type="term" value="F:NADPH binding"/>
    <property type="evidence" value="ECO:0007669"/>
    <property type="project" value="TreeGrafter"/>
</dbReference>
<dbReference type="Pfam" id="PF00107">
    <property type="entry name" value="ADH_zinc_N"/>
    <property type="match status" value="1"/>
</dbReference>
<gene>
    <name evidence="4" type="ORF">EDL96_10065</name>
</gene>
<dbReference type="InterPro" id="IPR011032">
    <property type="entry name" value="GroES-like_sf"/>
</dbReference>
<dbReference type="GO" id="GO:0003960">
    <property type="term" value="F:quinone reductase (NADPH) activity"/>
    <property type="evidence" value="ECO:0007669"/>
    <property type="project" value="InterPro"/>
</dbReference>
<dbReference type="Gene3D" id="3.40.50.720">
    <property type="entry name" value="NAD(P)-binding Rossmann-like Domain"/>
    <property type="match status" value="1"/>
</dbReference>
<dbReference type="InterPro" id="IPR013149">
    <property type="entry name" value="ADH-like_C"/>
</dbReference>
<dbReference type="FunFam" id="3.40.50.720:FF:000053">
    <property type="entry name" value="Quinone oxidoreductase 1"/>
    <property type="match status" value="1"/>
</dbReference>
<dbReference type="GO" id="GO:0005829">
    <property type="term" value="C:cytosol"/>
    <property type="evidence" value="ECO:0007669"/>
    <property type="project" value="TreeGrafter"/>
</dbReference>
<dbReference type="EMBL" id="RKMF01000012">
    <property type="protein sequence ID" value="ROZ62514.1"/>
    <property type="molecule type" value="Genomic_DNA"/>
</dbReference>
<dbReference type="OrthoDB" id="4190732at2"/>
<dbReference type="CDD" id="cd05286">
    <property type="entry name" value="QOR2"/>
    <property type="match status" value="1"/>
</dbReference>
<keyword evidence="1" id="KW-0521">NADP</keyword>
<dbReference type="InterPro" id="IPR047618">
    <property type="entry name" value="QOR-like"/>
</dbReference>
<dbReference type="Gene3D" id="3.90.180.10">
    <property type="entry name" value="Medium-chain alcohol dehydrogenases, catalytic domain"/>
    <property type="match status" value="1"/>
</dbReference>
<dbReference type="AlphaFoldDB" id="A0A3N4A2E5"/>
<evidence type="ECO:0000256" key="2">
    <source>
        <dbReference type="ARBA" id="ARBA00023002"/>
    </source>
</evidence>
<sequence>MRAIRIHDHGGPEVLTFEDTDAPTPGPGQILVTTSRTGVNFIETYQREGVYDVDLPFLPGSEGAGVVAAVGEGVESLAVGQRVMTSQGSGTYAEQFLVNADQAVLVPDTISDDDAGALPLQGFTAHYLTRSTYEVGPETTAVITAAAGGVGGLAIQLMKQLGATVIGLTSSPEKAETARQLGADHVLPYEGFADAVLELTDGEGADVAYDSVGRTTFDESLAAVKTRGTVVLFGGASGQVPPFDLQRLNAMGSLYVTRPSLNAYLRTPEELQWRARELFEAVDAGLRVRVGGSYSLADAASAHTDLESRNTQGKLLLVP</sequence>
<dbReference type="SUPFAM" id="SSF50129">
    <property type="entry name" value="GroES-like"/>
    <property type="match status" value="1"/>
</dbReference>
<evidence type="ECO:0000313" key="5">
    <source>
        <dbReference type="Proteomes" id="UP000270616"/>
    </source>
</evidence>
<dbReference type="GO" id="GO:0035925">
    <property type="term" value="F:mRNA 3'-UTR AU-rich region binding"/>
    <property type="evidence" value="ECO:0007669"/>
    <property type="project" value="TreeGrafter"/>
</dbReference>
<dbReference type="Proteomes" id="UP000270616">
    <property type="component" value="Unassembled WGS sequence"/>
</dbReference>
<dbReference type="Pfam" id="PF08240">
    <property type="entry name" value="ADH_N"/>
    <property type="match status" value="1"/>
</dbReference>
<organism evidence="4 5">
    <name type="scientific">Kocuria soli</name>
    <dbReference type="NCBI Taxonomy" id="2485125"/>
    <lineage>
        <taxon>Bacteria</taxon>
        <taxon>Bacillati</taxon>
        <taxon>Actinomycetota</taxon>
        <taxon>Actinomycetes</taxon>
        <taxon>Micrococcales</taxon>
        <taxon>Micrococcaceae</taxon>
        <taxon>Kocuria</taxon>
    </lineage>
</organism>
<evidence type="ECO:0000313" key="4">
    <source>
        <dbReference type="EMBL" id="ROZ62514.1"/>
    </source>
</evidence>
<dbReference type="SUPFAM" id="SSF51735">
    <property type="entry name" value="NAD(P)-binding Rossmann-fold domains"/>
    <property type="match status" value="1"/>
</dbReference>
<accession>A0A3N4A2E5</accession>
<keyword evidence="5" id="KW-1185">Reference proteome</keyword>
<dbReference type="RefSeq" id="WP_123825722.1">
    <property type="nucleotide sequence ID" value="NZ_RKMF01000012.1"/>
</dbReference>
<evidence type="ECO:0000256" key="1">
    <source>
        <dbReference type="ARBA" id="ARBA00022857"/>
    </source>
</evidence>